<keyword evidence="1" id="KW-1133">Transmembrane helix</keyword>
<protein>
    <recommendedName>
        <fullName evidence="4">Adhesin domain-containing protein</fullName>
    </recommendedName>
</protein>
<gene>
    <name evidence="2" type="ORF">XJ44_07485</name>
</gene>
<keyword evidence="1" id="KW-0812">Transmembrane</keyword>
<dbReference type="RefSeq" id="WP_077198591.1">
    <property type="nucleotide sequence ID" value="NZ_LBFC01000022.1"/>
</dbReference>
<evidence type="ECO:0008006" key="4">
    <source>
        <dbReference type="Google" id="ProtNLM"/>
    </source>
</evidence>
<organism evidence="2 3">
    <name type="scientific">Thermosipho affectus</name>
    <dbReference type="NCBI Taxonomy" id="660294"/>
    <lineage>
        <taxon>Bacteria</taxon>
        <taxon>Thermotogati</taxon>
        <taxon>Thermotogota</taxon>
        <taxon>Thermotogae</taxon>
        <taxon>Thermotogales</taxon>
        <taxon>Fervidobacteriaceae</taxon>
        <taxon>Thermosipho</taxon>
    </lineage>
</organism>
<accession>A0ABX3IHC0</accession>
<comment type="caution">
    <text evidence="2">The sequence shown here is derived from an EMBL/GenBank/DDBJ whole genome shotgun (WGS) entry which is preliminary data.</text>
</comment>
<name>A0ABX3IHC0_9BACT</name>
<keyword evidence="1" id="KW-0472">Membrane</keyword>
<proteinExistence type="predicted"/>
<dbReference type="Proteomes" id="UP000242616">
    <property type="component" value="Unassembled WGS sequence"/>
</dbReference>
<evidence type="ECO:0000313" key="2">
    <source>
        <dbReference type="EMBL" id="ONN26704.1"/>
    </source>
</evidence>
<feature type="transmembrane region" description="Helical" evidence="1">
    <location>
        <begin position="13"/>
        <end position="43"/>
    </location>
</feature>
<reference evidence="2 3" key="1">
    <citation type="submission" date="2015-06" db="EMBL/GenBank/DDBJ databases">
        <title>Genome sequencing of Thermotogales isolates from hydrothermal vents.</title>
        <authorList>
            <person name="Haverkamp T.H."/>
            <person name="Kublanov I.V."/>
            <person name="Nesbo C.L."/>
        </authorList>
    </citation>
    <scope>NUCLEOTIDE SEQUENCE [LARGE SCALE GENOMIC DNA]</scope>
    <source>
        <strain evidence="3">ik275mar</strain>
    </source>
</reference>
<evidence type="ECO:0000256" key="1">
    <source>
        <dbReference type="SAM" id="Phobius"/>
    </source>
</evidence>
<evidence type="ECO:0000313" key="3">
    <source>
        <dbReference type="Proteomes" id="UP000242616"/>
    </source>
</evidence>
<feature type="transmembrane region" description="Helical" evidence="1">
    <location>
        <begin position="50"/>
        <end position="69"/>
    </location>
</feature>
<keyword evidence="3" id="KW-1185">Reference proteome</keyword>
<sequence length="328" mass="36797">MDFLKKYPIFSKLLIMLLLGILSVIIPLWSIKIIIFLAGVFVFSTIIKRGAIAFIILVLIFSLPTTLTIKLRPFFLNNFIENFSQRRLQNYQKNIIYPDTNTELFTDEVLIDMGNSNLILEFTDGNNISYSSKLKIEQGKTIKISTNKGNNYSFYLKIGTESLKYLKINANNVKLSGKATLNELKINATAISFNSLDIECENLKLNGTGINIDGKINSKFFEIDGTGINIDGYISGKNFNLNGTGINIDSKINYEEIRIDGTGMNVDIKLGRKNTYTRINATTIIGSIDISNNPAQIKILCTSGNIKIKNYKKAVLDIKGPRLTFEQE</sequence>
<dbReference type="EMBL" id="LBFC01000022">
    <property type="protein sequence ID" value="ONN26704.1"/>
    <property type="molecule type" value="Genomic_DNA"/>
</dbReference>